<dbReference type="Pfam" id="PF02214">
    <property type="entry name" value="BTB_2"/>
    <property type="match status" value="1"/>
</dbReference>
<dbReference type="Gene3D" id="2.60.120.920">
    <property type="match status" value="1"/>
</dbReference>
<dbReference type="InterPro" id="IPR003877">
    <property type="entry name" value="SPRY_dom"/>
</dbReference>
<keyword evidence="6" id="KW-1185">Reference proteome</keyword>
<accession>A0A485K8A8</accession>
<evidence type="ECO:0000313" key="6">
    <source>
        <dbReference type="Proteomes" id="UP000332933"/>
    </source>
</evidence>
<name>A0A485K8A8_9STRA</name>
<organism evidence="5 6">
    <name type="scientific">Aphanomyces stellatus</name>
    <dbReference type="NCBI Taxonomy" id="120398"/>
    <lineage>
        <taxon>Eukaryota</taxon>
        <taxon>Sar</taxon>
        <taxon>Stramenopiles</taxon>
        <taxon>Oomycota</taxon>
        <taxon>Saprolegniomycetes</taxon>
        <taxon>Saprolegniales</taxon>
        <taxon>Verrucalvaceae</taxon>
        <taxon>Aphanomyces</taxon>
    </lineage>
</organism>
<protein>
    <submittedName>
        <fullName evidence="5">Aste57867_624 protein</fullName>
    </submittedName>
</protein>
<evidence type="ECO:0000313" key="5">
    <source>
        <dbReference type="EMBL" id="VFT77849.1"/>
    </source>
</evidence>
<gene>
    <name evidence="5" type="primary">Aste57867_624</name>
    <name evidence="4" type="ORF">As57867_000623</name>
    <name evidence="5" type="ORF">ASTE57867_624</name>
</gene>
<dbReference type="GO" id="GO:0051260">
    <property type="term" value="P:protein homooligomerization"/>
    <property type="evidence" value="ECO:0007669"/>
    <property type="project" value="InterPro"/>
</dbReference>
<dbReference type="InterPro" id="IPR003131">
    <property type="entry name" value="T1-type_BTB"/>
</dbReference>
<feature type="region of interest" description="Disordered" evidence="1">
    <location>
        <begin position="1"/>
        <end position="25"/>
    </location>
</feature>
<dbReference type="CDD" id="cd11709">
    <property type="entry name" value="SPRY"/>
    <property type="match status" value="1"/>
</dbReference>
<evidence type="ECO:0000259" key="3">
    <source>
        <dbReference type="Pfam" id="PF02214"/>
    </source>
</evidence>
<evidence type="ECO:0000313" key="4">
    <source>
        <dbReference type="EMBL" id="KAF0720016.1"/>
    </source>
</evidence>
<dbReference type="EMBL" id="CAADRA010000036">
    <property type="protein sequence ID" value="VFT77849.1"/>
    <property type="molecule type" value="Genomic_DNA"/>
</dbReference>
<dbReference type="SUPFAM" id="SSF49899">
    <property type="entry name" value="Concanavalin A-like lectins/glucanases"/>
    <property type="match status" value="1"/>
</dbReference>
<feature type="domain" description="SPRY" evidence="2">
    <location>
        <begin position="209"/>
        <end position="296"/>
    </location>
</feature>
<sequence length="299" mass="32750">MAFPDKEAIGEGHDQAMEDTTKQQEEDPICAIEAKLAEWLAIEARVQSALAEVPHLITLDVGGTLFKVPKETLLQEEGSYFHALLGSGHWKPDTTNGAYYLNLHGGTFDRVLTFLRTRRLWTEGLNLYDRAQLRASMSYLYLSAPSLAWDADKCAPQIVLSAENATASKSSPGKWVSVLGNTPVSSFRLHLIELGTGTYVGLCPRANFDVGGNGQGYYIRLPNGVKSTLGTLKTQTTKYSDEAFETGDIVAVRLSDAGNVHFEKNGRDLGAAFTVEDPSVDLYPVVVMYKNDVVKFVPL</sequence>
<reference evidence="4" key="2">
    <citation type="submission" date="2019-06" db="EMBL/GenBank/DDBJ databases">
        <title>Genomics analysis of Aphanomyces spp. identifies a new class of oomycete effector associated with host adaptation.</title>
        <authorList>
            <person name="Gaulin E."/>
        </authorList>
    </citation>
    <scope>NUCLEOTIDE SEQUENCE</scope>
    <source>
        <strain evidence="4">CBS 578.67</strain>
    </source>
</reference>
<dbReference type="Proteomes" id="UP000332933">
    <property type="component" value="Unassembled WGS sequence"/>
</dbReference>
<dbReference type="InterPro" id="IPR011333">
    <property type="entry name" value="SKP1/BTB/POZ_sf"/>
</dbReference>
<dbReference type="Pfam" id="PF00622">
    <property type="entry name" value="SPRY"/>
    <property type="match status" value="1"/>
</dbReference>
<dbReference type="InterPro" id="IPR013320">
    <property type="entry name" value="ConA-like_dom_sf"/>
</dbReference>
<evidence type="ECO:0000256" key="1">
    <source>
        <dbReference type="SAM" id="MobiDB-lite"/>
    </source>
</evidence>
<dbReference type="InterPro" id="IPR043136">
    <property type="entry name" value="B30.2/SPRY_sf"/>
</dbReference>
<dbReference type="AlphaFoldDB" id="A0A485K8A8"/>
<evidence type="ECO:0000259" key="2">
    <source>
        <dbReference type="Pfam" id="PF00622"/>
    </source>
</evidence>
<dbReference type="SUPFAM" id="SSF54695">
    <property type="entry name" value="POZ domain"/>
    <property type="match status" value="1"/>
</dbReference>
<proteinExistence type="predicted"/>
<dbReference type="Gene3D" id="3.30.710.10">
    <property type="entry name" value="Potassium Channel Kv1.1, Chain A"/>
    <property type="match status" value="1"/>
</dbReference>
<dbReference type="EMBL" id="VJMH01000036">
    <property type="protein sequence ID" value="KAF0720016.1"/>
    <property type="molecule type" value="Genomic_DNA"/>
</dbReference>
<reference evidence="5 6" key="1">
    <citation type="submission" date="2019-03" db="EMBL/GenBank/DDBJ databases">
        <authorList>
            <person name="Gaulin E."/>
            <person name="Dumas B."/>
        </authorList>
    </citation>
    <scope>NUCLEOTIDE SEQUENCE [LARGE SCALE GENOMIC DNA]</scope>
    <source>
        <strain evidence="5">CBS 568.67</strain>
    </source>
</reference>
<feature type="domain" description="Potassium channel tetramerisation-type BTB" evidence="3">
    <location>
        <begin position="57"/>
        <end position="120"/>
    </location>
</feature>
<dbReference type="OrthoDB" id="79642at2759"/>